<feature type="compositionally biased region" description="Basic residues" evidence="1">
    <location>
        <begin position="96"/>
        <end position="113"/>
    </location>
</feature>
<feature type="compositionally biased region" description="Low complexity" evidence="1">
    <location>
        <begin position="371"/>
        <end position="394"/>
    </location>
</feature>
<feature type="compositionally biased region" description="Low complexity" evidence="1">
    <location>
        <begin position="584"/>
        <end position="602"/>
    </location>
</feature>
<reference evidence="4 5" key="1">
    <citation type="journal article" date="2015" name="Genome Announc.">
        <title>Complete Genome Sequence of Methylobacterium aquaticum Strain 22A, Isolated from Racomitrium japonicum Moss.</title>
        <authorList>
            <person name="Tani A."/>
            <person name="Ogura Y."/>
            <person name="Hayashi T."/>
            <person name="Kimbara K."/>
        </authorList>
    </citation>
    <scope>NUCLEOTIDE SEQUENCE [LARGE SCALE GENOMIC DNA]</scope>
    <source>
        <strain evidence="4 5">MA-22A</strain>
    </source>
</reference>
<feature type="compositionally biased region" description="Low complexity" evidence="1">
    <location>
        <begin position="880"/>
        <end position="892"/>
    </location>
</feature>
<evidence type="ECO:0000256" key="1">
    <source>
        <dbReference type="SAM" id="MobiDB-lite"/>
    </source>
</evidence>
<feature type="compositionally biased region" description="Basic and acidic residues" evidence="1">
    <location>
        <begin position="644"/>
        <end position="653"/>
    </location>
</feature>
<dbReference type="PATRIC" id="fig|270351.10.peg.2828"/>
<dbReference type="Pfam" id="PF04168">
    <property type="entry name" value="Alpha-E"/>
    <property type="match status" value="1"/>
</dbReference>
<feature type="compositionally biased region" description="Low complexity" evidence="1">
    <location>
        <begin position="1"/>
        <end position="18"/>
    </location>
</feature>
<dbReference type="EMBL" id="AP014704">
    <property type="protein sequence ID" value="BAQ46110.1"/>
    <property type="molecule type" value="Genomic_DNA"/>
</dbReference>
<feature type="compositionally biased region" description="Basic and acidic residues" evidence="1">
    <location>
        <begin position="146"/>
        <end position="158"/>
    </location>
</feature>
<evidence type="ECO:0000313" key="5">
    <source>
        <dbReference type="Proteomes" id="UP000061432"/>
    </source>
</evidence>
<feature type="compositionally biased region" description="Low complexity" evidence="1">
    <location>
        <begin position="900"/>
        <end position="912"/>
    </location>
</feature>
<feature type="region of interest" description="Disordered" evidence="1">
    <location>
        <begin position="229"/>
        <end position="322"/>
    </location>
</feature>
<feature type="domain" description="Circularly permuted ATP-grasp type 2" evidence="3">
    <location>
        <begin position="1054"/>
        <end position="1430"/>
    </location>
</feature>
<dbReference type="SUPFAM" id="SSF56059">
    <property type="entry name" value="Glutathione synthetase ATP-binding domain-like"/>
    <property type="match status" value="1"/>
</dbReference>
<sequence>MPRLGLAAGAGAAAPGSRRPLRLRLPPPDGARHHGGRRAGRHHHRLHRPPRLGRGLRAGRRLDRARRDIGPPVRRGPRPARRDAALPLGGADLRPRRAGRGRVRLRHDRHPGRRGAAGDQALLRRGLGRPRRARRADRPRSRRAGRAPDHGRRADLRVGRRLRIAGMERRRRRPDEAGAGRPADPAPARPLRPRRVPALRPGQVVPGREPAALGLRALLAQGRHACLARPGPHRLRDRPARGRPRGGRGADARARPPARPLALHPAALRGSRALGAQARRAAGQRHAPRSEGRRRGIAGPDGAGLHPRSRDGRRLRAAARQRRGRLRAALGVGGLAAQARRDLPGTGRFPGGLPPAARLAALRAAGRLPVLRAPGPRGAARPPQARRQAGAQARPGRRRGAHRPGDRAAGRRAVRVHAADRAGGRVPRAPLRPGGGRRRDRPAAPRRGLRAALRPAPRGDQGHARSRRDRGQRPAGRDLARGRRDHHRALPGCPPDPARRAEVHDRRAPYRDGGRQPRRARRFDPGGFAVPAPARPAEEPGALLAAPPVPVLPVLRPLCRPDQPGAADGRGAPRRALRARDRACPGAAAGRARGPALARRPALPQHPHRRDRQHPPVRDLHRQALLPGRPDRAARPPGVPLVRDAARGTDEPRPAGAAARPRRLAVARAAGGRVRALGHGPPRPLHAAPLPVGGFFLGPRRSRPGRLRLRSGLVRGASRVPLPALRRGRARRREARAAPGAGTLARSRRGGRHRRHRALRRFVGRAAAGEGDGLRAEPARRHLQRAAPADDRYRPLRRGGGGPALQGLAAGLGPAPDAAGPRAAHLRRARQLERALPRRLRLPRRPSGRAQLRDLPDQHLRGGRPPPRPLPGERPHPGPGRHAAGGAPARVPAHPRPAHARAAMSAAGTAPGDTLPGNGLVDRDPGDGEPGASGPVADGPAAQDGPTRGASGGDPDDRDCLGWIEPAREDDPEARLARWTAGYAAQPGLPDELVSADGALRPAWARFLGHLAGLPDCEIAARLAAAGRHIHGTGIAYRAYGDTTERDWPIGALPLLIEGTEWQAIAAGVAQRAELLEAVLGDLYGEGALARAGLVPAAAVAGDPEFLRPLVGVPPSGGRHLHFYAADLARGPDGAWRVLADRTQAPSGAGHALENRLVMARALPEVYAALDVERVASFFQAFRDGLAATASREEPRIGLMTSGPYSDTYVEQAVLSRYLGFALVEGDDLLVRDGLVFIRTVAGLKRVDVLWRRIDGDFVDPLELNPASRLGAPGLVEALRAGAVAMGNMPGTGLVESAWLAASLPALCRHLLGEPLRLPGLPTWWCGDPAQRDAVLERFDYLAFRPAAAPAQGAFSSRAFGGGRDAAETARLRGVLRDRPGDLVAHEPVRLSTAPVWDGTRLVPRPFVLRVFAAATPEGWRVMPGGFCRISETPDVRPVAMGAGVRAADVWVLSDGSTAAQASLLPPSDRVAVRRVPGLLPSRAADNLFWLGRHLERAEAVIRLTACLLDGAGSVSMATEDRATSARIRALLHAWGAVPATEGPAARLAHHALSDGGMWGSALAHALSARRNASSLRERLSGETWRALSSLREVLEAPAEGTDSEAALLDRAERALSLTAALAGLAQENMNRAGGFAFVDLGRRVERAVHACRFALEFGAAGASTDDLGVLLELADSRISYGARYILGVALAPVRDMVLLDPYNPRSLAFQVERLAERLAGLPSLRQDGVAEAPVRLVASLAGEVAGAEAGTLPLEAVAAWETRLWEIAEAVAARYFPGGSDAARPETLATLA</sequence>
<feature type="compositionally biased region" description="Basic residues" evidence="1">
    <location>
        <begin position="746"/>
        <end position="755"/>
    </location>
</feature>
<reference evidence="5" key="2">
    <citation type="submission" date="2015-01" db="EMBL/GenBank/DDBJ databases">
        <title>Complete genome sequence of Methylobacterium aquaticum strain 22A.</title>
        <authorList>
            <person name="Tani A."/>
            <person name="Ogura Y."/>
            <person name="Hayashi T."/>
        </authorList>
    </citation>
    <scope>NUCLEOTIDE SEQUENCE [LARGE SCALE GENOMIC DNA]</scope>
    <source>
        <strain evidence="5">MA-22A</strain>
    </source>
</reference>
<dbReference type="Gene3D" id="3.40.50.11290">
    <property type="match status" value="1"/>
</dbReference>
<feature type="region of interest" description="Disordered" evidence="1">
    <location>
        <begin position="1"/>
        <end position="205"/>
    </location>
</feature>
<feature type="compositionally biased region" description="Basic and acidic residues" evidence="1">
    <location>
        <begin position="851"/>
        <end position="860"/>
    </location>
</feature>
<dbReference type="Pfam" id="PF14403">
    <property type="entry name" value="CP_ATPgrasp_2"/>
    <property type="match status" value="1"/>
</dbReference>
<feature type="compositionally biased region" description="Low complexity" evidence="1">
    <location>
        <begin position="561"/>
        <end position="570"/>
    </location>
</feature>
<feature type="region of interest" description="Disordered" evidence="1">
    <location>
        <begin position="561"/>
        <end position="663"/>
    </location>
</feature>
<feature type="region of interest" description="Disordered" evidence="1">
    <location>
        <begin position="727"/>
        <end position="755"/>
    </location>
</feature>
<feature type="compositionally biased region" description="Basic residues" evidence="1">
    <location>
        <begin position="126"/>
        <end position="145"/>
    </location>
</feature>
<dbReference type="PANTHER" id="PTHR34595">
    <property type="entry name" value="BLR5612 PROTEIN"/>
    <property type="match status" value="1"/>
</dbReference>
<feature type="compositionally biased region" description="Basic residues" evidence="1">
    <location>
        <begin position="231"/>
        <end position="246"/>
    </location>
</feature>
<organism evidence="4 5">
    <name type="scientific">Methylobacterium aquaticum</name>
    <dbReference type="NCBI Taxonomy" id="270351"/>
    <lineage>
        <taxon>Bacteria</taxon>
        <taxon>Pseudomonadati</taxon>
        <taxon>Pseudomonadota</taxon>
        <taxon>Alphaproteobacteria</taxon>
        <taxon>Hyphomicrobiales</taxon>
        <taxon>Methylobacteriaceae</taxon>
        <taxon>Methylobacterium</taxon>
    </lineage>
</organism>
<feature type="compositionally biased region" description="Basic and acidic residues" evidence="1">
    <location>
        <begin position="469"/>
        <end position="482"/>
    </location>
</feature>
<feature type="compositionally biased region" description="Low complexity" evidence="1">
    <location>
        <begin position="805"/>
        <end position="823"/>
    </location>
</feature>
<feature type="compositionally biased region" description="Basic residues" evidence="1">
    <location>
        <begin position="837"/>
        <end position="847"/>
    </location>
</feature>
<dbReference type="STRING" id="270351.Maq22A_c14660"/>
<feature type="compositionally biased region" description="Low complexity" evidence="1">
    <location>
        <begin position="260"/>
        <end position="281"/>
    </location>
</feature>
<accession>A0A0C6FT52</accession>
<feature type="compositionally biased region" description="Basic and acidic residues" evidence="1">
    <location>
        <begin position="60"/>
        <end position="69"/>
    </location>
</feature>
<feature type="compositionally biased region" description="Basic and acidic residues" evidence="1">
    <location>
        <begin position="497"/>
        <end position="515"/>
    </location>
</feature>
<feature type="domain" description="DUF403" evidence="2">
    <location>
        <begin position="1480"/>
        <end position="1777"/>
    </location>
</feature>
<dbReference type="InterPro" id="IPR007296">
    <property type="entry name" value="DUF403"/>
</dbReference>
<feature type="region of interest" description="Disordered" evidence="1">
    <location>
        <begin position="371"/>
        <end position="535"/>
    </location>
</feature>
<feature type="compositionally biased region" description="Basic residues" evidence="1">
    <location>
        <begin position="33"/>
        <end position="51"/>
    </location>
</feature>
<proteinExistence type="predicted"/>
<protein>
    <submittedName>
        <fullName evidence="4">Uncharacterized protein</fullName>
    </submittedName>
</protein>
<feature type="compositionally biased region" description="Low complexity" evidence="1">
    <location>
        <begin position="450"/>
        <end position="459"/>
    </location>
</feature>
<dbReference type="PANTHER" id="PTHR34595:SF2">
    <property type="entry name" value="BLR2978 PROTEIN"/>
    <property type="match status" value="1"/>
</dbReference>
<evidence type="ECO:0000259" key="2">
    <source>
        <dbReference type="Pfam" id="PF04168"/>
    </source>
</evidence>
<gene>
    <name evidence="4" type="ORF">Maq22A_c14660</name>
</gene>
<evidence type="ECO:0000259" key="3">
    <source>
        <dbReference type="Pfam" id="PF14403"/>
    </source>
</evidence>
<dbReference type="Proteomes" id="UP000061432">
    <property type="component" value="Chromosome"/>
</dbReference>
<dbReference type="KEGG" id="maqu:Maq22A_c14660"/>
<name>A0A0C6FT52_9HYPH</name>
<feature type="region of interest" description="Disordered" evidence="1">
    <location>
        <begin position="770"/>
        <end position="973"/>
    </location>
</feature>
<evidence type="ECO:0000313" key="4">
    <source>
        <dbReference type="EMBL" id="BAQ46110.1"/>
    </source>
</evidence>
<feature type="compositionally biased region" description="Basic and acidic residues" evidence="1">
    <location>
        <begin position="613"/>
        <end position="622"/>
    </location>
</feature>
<dbReference type="InterPro" id="IPR051680">
    <property type="entry name" value="ATP-dep_Glu-Cys_Ligase-2"/>
</dbReference>
<dbReference type="InterPro" id="IPR025841">
    <property type="entry name" value="CP_ATPgrasp_2"/>
</dbReference>